<organism evidence="1 2">
    <name type="scientific">Folsomia candida</name>
    <name type="common">Springtail</name>
    <dbReference type="NCBI Taxonomy" id="158441"/>
    <lineage>
        <taxon>Eukaryota</taxon>
        <taxon>Metazoa</taxon>
        <taxon>Ecdysozoa</taxon>
        <taxon>Arthropoda</taxon>
        <taxon>Hexapoda</taxon>
        <taxon>Collembola</taxon>
        <taxon>Entomobryomorpha</taxon>
        <taxon>Isotomoidea</taxon>
        <taxon>Isotomidae</taxon>
        <taxon>Proisotominae</taxon>
        <taxon>Folsomia</taxon>
    </lineage>
</organism>
<keyword evidence="2" id="KW-1185">Reference proteome</keyword>
<name>A0A226EF75_FOLCA</name>
<accession>A0A226EF75</accession>
<evidence type="ECO:0000313" key="1">
    <source>
        <dbReference type="EMBL" id="OXA56049.1"/>
    </source>
</evidence>
<evidence type="ECO:0000313" key="2">
    <source>
        <dbReference type="Proteomes" id="UP000198287"/>
    </source>
</evidence>
<protein>
    <submittedName>
        <fullName evidence="1">Uncharacterized protein</fullName>
    </submittedName>
</protein>
<reference evidence="1 2" key="1">
    <citation type="submission" date="2015-12" db="EMBL/GenBank/DDBJ databases">
        <title>The genome of Folsomia candida.</title>
        <authorList>
            <person name="Faddeeva A."/>
            <person name="Derks M.F."/>
            <person name="Anvar Y."/>
            <person name="Smit S."/>
            <person name="Van Straalen N."/>
            <person name="Roelofs D."/>
        </authorList>
    </citation>
    <scope>NUCLEOTIDE SEQUENCE [LARGE SCALE GENOMIC DNA]</scope>
    <source>
        <strain evidence="1 2">VU population</strain>
        <tissue evidence="1">Whole body</tissue>
    </source>
</reference>
<dbReference type="AlphaFoldDB" id="A0A226EF75"/>
<dbReference type="EMBL" id="LNIX01000004">
    <property type="protein sequence ID" value="OXA56049.1"/>
    <property type="molecule type" value="Genomic_DNA"/>
</dbReference>
<comment type="caution">
    <text evidence="1">The sequence shown here is derived from an EMBL/GenBank/DDBJ whole genome shotgun (WGS) entry which is preliminary data.</text>
</comment>
<dbReference type="Proteomes" id="UP000198287">
    <property type="component" value="Unassembled WGS sequence"/>
</dbReference>
<proteinExistence type="predicted"/>
<sequence>MCFNNTKNDLFERKGRILFSIVNIERPSRVSETMLRFAAQTFFQAQLEFQEIEKNPAHQDYNLRRDAMHEFEVPFCRQKDRFYVAYERCHPDATREEIHAEINRICDEVKNSLN</sequence>
<gene>
    <name evidence="1" type="ORF">Fcan01_09115</name>
</gene>